<evidence type="ECO:0000256" key="2">
    <source>
        <dbReference type="ARBA" id="ARBA00023002"/>
    </source>
</evidence>
<dbReference type="SUPFAM" id="SSF51735">
    <property type="entry name" value="NAD(P)-binding Rossmann-fold domains"/>
    <property type="match status" value="1"/>
</dbReference>
<evidence type="ECO:0000313" key="4">
    <source>
        <dbReference type="Proteomes" id="UP000467322"/>
    </source>
</evidence>
<dbReference type="InterPro" id="IPR020904">
    <property type="entry name" value="Sc_DH/Rdtase_CS"/>
</dbReference>
<dbReference type="GO" id="GO:0016616">
    <property type="term" value="F:oxidoreductase activity, acting on the CH-OH group of donors, NAD or NADP as acceptor"/>
    <property type="evidence" value="ECO:0007669"/>
    <property type="project" value="TreeGrafter"/>
</dbReference>
<dbReference type="InterPro" id="IPR002347">
    <property type="entry name" value="SDR_fam"/>
</dbReference>
<dbReference type="AlphaFoldDB" id="A0A845MBM4"/>
<dbReference type="Proteomes" id="UP000467322">
    <property type="component" value="Unassembled WGS sequence"/>
</dbReference>
<dbReference type="PROSITE" id="PS00061">
    <property type="entry name" value="ADH_SHORT"/>
    <property type="match status" value="1"/>
</dbReference>
<name>A0A845MBM4_9RHOB</name>
<dbReference type="CDD" id="cd05233">
    <property type="entry name" value="SDR_c"/>
    <property type="match status" value="1"/>
</dbReference>
<dbReference type="RefSeq" id="WP_161352896.1">
    <property type="nucleotide sequence ID" value="NZ_WTUX01000019.1"/>
</dbReference>
<protein>
    <submittedName>
        <fullName evidence="3">SDR family oxidoreductase</fullName>
    </submittedName>
</protein>
<dbReference type="Gene3D" id="3.40.50.720">
    <property type="entry name" value="NAD(P)-binding Rossmann-like Domain"/>
    <property type="match status" value="1"/>
</dbReference>
<reference evidence="3 4" key="1">
    <citation type="submission" date="2019-12" db="EMBL/GenBank/DDBJ databases">
        <title>Maritimibacter sp. nov. sp. isolated from sea sand.</title>
        <authorList>
            <person name="Kim J."/>
            <person name="Jeong S.E."/>
            <person name="Jung H.S."/>
            <person name="Jeon C.O."/>
        </authorList>
    </citation>
    <scope>NUCLEOTIDE SEQUENCE [LARGE SCALE GENOMIC DNA]</scope>
    <source>
        <strain evidence="3 4">DP07</strain>
    </source>
</reference>
<dbReference type="EMBL" id="WTUX01000019">
    <property type="protein sequence ID" value="MZR14791.1"/>
    <property type="molecule type" value="Genomic_DNA"/>
</dbReference>
<organism evidence="3 4">
    <name type="scientific">Maritimibacter harenae</name>
    <dbReference type="NCBI Taxonomy" id="2606218"/>
    <lineage>
        <taxon>Bacteria</taxon>
        <taxon>Pseudomonadati</taxon>
        <taxon>Pseudomonadota</taxon>
        <taxon>Alphaproteobacteria</taxon>
        <taxon>Rhodobacterales</taxon>
        <taxon>Roseobacteraceae</taxon>
        <taxon>Maritimibacter</taxon>
    </lineage>
</organism>
<dbReference type="FunFam" id="3.40.50.720:FF:000084">
    <property type="entry name" value="Short-chain dehydrogenase reductase"/>
    <property type="match status" value="1"/>
</dbReference>
<dbReference type="PANTHER" id="PTHR42760:SF115">
    <property type="entry name" value="3-OXOACYL-[ACYL-CARRIER-PROTEIN] REDUCTASE FABG"/>
    <property type="match status" value="1"/>
</dbReference>
<dbReference type="PANTHER" id="PTHR42760">
    <property type="entry name" value="SHORT-CHAIN DEHYDROGENASES/REDUCTASES FAMILY MEMBER"/>
    <property type="match status" value="1"/>
</dbReference>
<gene>
    <name evidence="3" type="ORF">GQE99_17355</name>
</gene>
<sequence length="246" mass="25508">MTLNGRHILVTGAARGLGAEIARVLAANGARLILADIAEEAGQATARELGARFLPVDLGDPQSITDLAGAVADATGGALHGLVNNGAIATGIGGIPFDEIEIDSWDLVQRVNVRGTWLMTRAAAPMLKASGSGRVVNVASDTALWGAQNLLSYVASKGAVISMTRSLARELGPDRVGITAVAPGILTTESTEYVPEHRHRFYQDGRAVPGPQDTGDVSEVVSFLLSDSALTLTGQVLPVNNGFVFT</sequence>
<dbReference type="PRINTS" id="PR00081">
    <property type="entry name" value="GDHRDH"/>
</dbReference>
<evidence type="ECO:0000256" key="1">
    <source>
        <dbReference type="ARBA" id="ARBA00006484"/>
    </source>
</evidence>
<comment type="similarity">
    <text evidence="1">Belongs to the short-chain dehydrogenases/reductases (SDR) family.</text>
</comment>
<accession>A0A845MBM4</accession>
<keyword evidence="4" id="KW-1185">Reference proteome</keyword>
<proteinExistence type="inferred from homology"/>
<dbReference type="InterPro" id="IPR036291">
    <property type="entry name" value="NAD(P)-bd_dom_sf"/>
</dbReference>
<dbReference type="PRINTS" id="PR00080">
    <property type="entry name" value="SDRFAMILY"/>
</dbReference>
<keyword evidence="2" id="KW-0560">Oxidoreductase</keyword>
<dbReference type="Pfam" id="PF13561">
    <property type="entry name" value="adh_short_C2"/>
    <property type="match status" value="1"/>
</dbReference>
<evidence type="ECO:0000313" key="3">
    <source>
        <dbReference type="EMBL" id="MZR14791.1"/>
    </source>
</evidence>
<comment type="caution">
    <text evidence="3">The sequence shown here is derived from an EMBL/GenBank/DDBJ whole genome shotgun (WGS) entry which is preliminary data.</text>
</comment>